<reference evidence="3" key="1">
    <citation type="journal article" date="2019" name="Int. J. Syst. Evol. Microbiol.">
        <title>The Global Catalogue of Microorganisms (GCM) 10K type strain sequencing project: providing services to taxonomists for standard genome sequencing and annotation.</title>
        <authorList>
            <consortium name="The Broad Institute Genomics Platform"/>
            <consortium name="The Broad Institute Genome Sequencing Center for Infectious Disease"/>
            <person name="Wu L."/>
            <person name="Ma J."/>
        </authorList>
    </citation>
    <scope>NUCLEOTIDE SEQUENCE [LARGE SCALE GENOMIC DNA]</scope>
    <source>
        <strain evidence="3">CGMCC 1.15339</strain>
    </source>
</reference>
<comment type="caution">
    <text evidence="2">The sequence shown here is derived from an EMBL/GenBank/DDBJ whole genome shotgun (WGS) entry which is preliminary data.</text>
</comment>
<dbReference type="SMART" id="SM00953">
    <property type="entry name" value="RES"/>
    <property type="match status" value="1"/>
</dbReference>
<dbReference type="RefSeq" id="WP_229706629.1">
    <property type="nucleotide sequence ID" value="NZ_BMII01000008.1"/>
</dbReference>
<protein>
    <recommendedName>
        <fullName evidence="1">RES domain-containing protein</fullName>
    </recommendedName>
</protein>
<dbReference type="EMBL" id="BMII01000008">
    <property type="protein sequence ID" value="GGB53016.1"/>
    <property type="molecule type" value="Genomic_DNA"/>
</dbReference>
<name>A0ABQ1IXR7_9GAMM</name>
<dbReference type="Pfam" id="PF08808">
    <property type="entry name" value="RES"/>
    <property type="match status" value="1"/>
</dbReference>
<gene>
    <name evidence="2" type="ORF">GCM10011607_11900</name>
</gene>
<sequence length="224" mass="25364">MNLDKQKAYRLINSKFPPIAIFDDSADEEDFEYLYALQSLTNPRLQNETGDISLIPLSDIPYGIKGCSYATAPFTHINKSGTRFSNADFGLLYLAENWETAIAETLHHTQAILTNIPDLHFDVIVMRGLVASFSGNVLDIRADTLDTMNSSPIYDEHDYSFSQLFGAKYRGVYDGLLYTSVRNPMSDCYALYTPKLIHEIIQSTHYEYIWDGNFISVRQISSAT</sequence>
<evidence type="ECO:0000313" key="3">
    <source>
        <dbReference type="Proteomes" id="UP000617555"/>
    </source>
</evidence>
<feature type="domain" description="RES" evidence="1">
    <location>
        <begin position="73"/>
        <end position="203"/>
    </location>
</feature>
<evidence type="ECO:0000259" key="1">
    <source>
        <dbReference type="SMART" id="SM00953"/>
    </source>
</evidence>
<dbReference type="InterPro" id="IPR014914">
    <property type="entry name" value="RES_dom"/>
</dbReference>
<keyword evidence="3" id="KW-1185">Reference proteome</keyword>
<proteinExistence type="predicted"/>
<organism evidence="2 3">
    <name type="scientific">Shewanella inventionis</name>
    <dbReference type="NCBI Taxonomy" id="1738770"/>
    <lineage>
        <taxon>Bacteria</taxon>
        <taxon>Pseudomonadati</taxon>
        <taxon>Pseudomonadota</taxon>
        <taxon>Gammaproteobacteria</taxon>
        <taxon>Alteromonadales</taxon>
        <taxon>Shewanellaceae</taxon>
        <taxon>Shewanella</taxon>
    </lineage>
</organism>
<evidence type="ECO:0000313" key="2">
    <source>
        <dbReference type="EMBL" id="GGB53016.1"/>
    </source>
</evidence>
<accession>A0ABQ1IXR7</accession>
<dbReference type="Proteomes" id="UP000617555">
    <property type="component" value="Unassembled WGS sequence"/>
</dbReference>